<dbReference type="AlphaFoldDB" id="A5DND0"/>
<dbReference type="KEGG" id="pgu:PGUG_04781"/>
<dbReference type="GeneID" id="5124783"/>
<dbReference type="HOGENOM" id="CLU_1261949_0_0_1"/>
<accession>A5DND0</accession>
<keyword evidence="2" id="KW-1185">Reference proteome</keyword>
<evidence type="ECO:0000313" key="1">
    <source>
        <dbReference type="EMBL" id="EDK40683.2"/>
    </source>
</evidence>
<proteinExistence type="predicted"/>
<protein>
    <submittedName>
        <fullName evidence="1">Uncharacterized protein</fullName>
    </submittedName>
</protein>
<dbReference type="EMBL" id="CH408160">
    <property type="protein sequence ID" value="EDK40683.2"/>
    <property type="molecule type" value="Genomic_DNA"/>
</dbReference>
<sequence>MKNVWMRCGGDTSLLIQNSKHQCDLPPLLSHFFLSTILSQTMLTRKTQILYPTVRNFYNAVLGVIRKKYSFVNTEGKPASISWPPYEEPAGAYEDGSPETHLGRLLIGYLEQLHFVRSGSLQETAGLRRKPRSCAFECTLRLYVKQGKMPFNVVIAMAFVREPKFSSPFITSEELADYLEELITTGKITRPYNVVFQAKFDTLRLCYINGSINDLGLDF</sequence>
<evidence type="ECO:0000313" key="2">
    <source>
        <dbReference type="Proteomes" id="UP000001997"/>
    </source>
</evidence>
<dbReference type="InParanoid" id="A5DND0"/>
<name>A5DND0_PICGU</name>
<gene>
    <name evidence="1" type="ORF">PGUG_04781</name>
</gene>
<organism evidence="1 2">
    <name type="scientific">Meyerozyma guilliermondii (strain ATCC 6260 / CBS 566 / DSM 6381 / JCM 1539 / NBRC 10279 / NRRL Y-324)</name>
    <name type="common">Yeast</name>
    <name type="synonym">Candida guilliermondii</name>
    <dbReference type="NCBI Taxonomy" id="294746"/>
    <lineage>
        <taxon>Eukaryota</taxon>
        <taxon>Fungi</taxon>
        <taxon>Dikarya</taxon>
        <taxon>Ascomycota</taxon>
        <taxon>Saccharomycotina</taxon>
        <taxon>Pichiomycetes</taxon>
        <taxon>Debaryomycetaceae</taxon>
        <taxon>Meyerozyma</taxon>
    </lineage>
</organism>
<dbReference type="Proteomes" id="UP000001997">
    <property type="component" value="Unassembled WGS sequence"/>
</dbReference>
<reference evidence="1 2" key="1">
    <citation type="journal article" date="2009" name="Nature">
        <title>Evolution of pathogenicity and sexual reproduction in eight Candida genomes.</title>
        <authorList>
            <person name="Butler G."/>
            <person name="Rasmussen M.D."/>
            <person name="Lin M.F."/>
            <person name="Santos M.A."/>
            <person name="Sakthikumar S."/>
            <person name="Munro C.A."/>
            <person name="Rheinbay E."/>
            <person name="Grabherr M."/>
            <person name="Forche A."/>
            <person name="Reedy J.L."/>
            <person name="Agrafioti I."/>
            <person name="Arnaud M.B."/>
            <person name="Bates S."/>
            <person name="Brown A.J."/>
            <person name="Brunke S."/>
            <person name="Costanzo M.C."/>
            <person name="Fitzpatrick D.A."/>
            <person name="de Groot P.W."/>
            <person name="Harris D."/>
            <person name="Hoyer L.L."/>
            <person name="Hube B."/>
            <person name="Klis F.M."/>
            <person name="Kodira C."/>
            <person name="Lennard N."/>
            <person name="Logue M.E."/>
            <person name="Martin R."/>
            <person name="Neiman A.M."/>
            <person name="Nikolaou E."/>
            <person name="Quail M.A."/>
            <person name="Quinn J."/>
            <person name="Santos M.C."/>
            <person name="Schmitzberger F.F."/>
            <person name="Sherlock G."/>
            <person name="Shah P."/>
            <person name="Silverstein K.A."/>
            <person name="Skrzypek M.S."/>
            <person name="Soll D."/>
            <person name="Staggs R."/>
            <person name="Stansfield I."/>
            <person name="Stumpf M.P."/>
            <person name="Sudbery P.E."/>
            <person name="Srikantha T."/>
            <person name="Zeng Q."/>
            <person name="Berman J."/>
            <person name="Berriman M."/>
            <person name="Heitman J."/>
            <person name="Gow N.A."/>
            <person name="Lorenz M.C."/>
            <person name="Birren B.W."/>
            <person name="Kellis M."/>
            <person name="Cuomo C.A."/>
        </authorList>
    </citation>
    <scope>NUCLEOTIDE SEQUENCE [LARGE SCALE GENOMIC DNA]</scope>
    <source>
        <strain evidence="2">ATCC 6260 / CBS 566 / DSM 6381 / JCM 1539 / NBRC 10279 / NRRL Y-324</strain>
    </source>
</reference>
<dbReference type="OrthoDB" id="10292730at2759"/>
<dbReference type="RefSeq" id="XP_001482826.2">
    <property type="nucleotide sequence ID" value="XM_001482776.1"/>
</dbReference>
<dbReference type="VEuPathDB" id="FungiDB:PGUG_04781"/>